<keyword evidence="1" id="KW-0812">Transmembrane</keyword>
<evidence type="ECO:0000313" key="3">
    <source>
        <dbReference type="Proteomes" id="UP000030748"/>
    </source>
</evidence>
<proteinExistence type="predicted"/>
<dbReference type="eggNOG" id="ENOG502SB9T">
    <property type="taxonomic scope" value="Eukaryota"/>
</dbReference>
<evidence type="ECO:0000313" key="2">
    <source>
        <dbReference type="EMBL" id="EYU39225.1"/>
    </source>
</evidence>
<keyword evidence="3" id="KW-1185">Reference proteome</keyword>
<reference evidence="2 3" key="1">
    <citation type="journal article" date="2013" name="Proc. Natl. Acad. Sci. U.S.A.">
        <title>Fine-scale variation in meiotic recombination in Mimulus inferred from population shotgun sequencing.</title>
        <authorList>
            <person name="Hellsten U."/>
            <person name="Wright K.M."/>
            <person name="Jenkins J."/>
            <person name="Shu S."/>
            <person name="Yuan Y."/>
            <person name="Wessler S.R."/>
            <person name="Schmutz J."/>
            <person name="Willis J.H."/>
            <person name="Rokhsar D.S."/>
        </authorList>
    </citation>
    <scope>NUCLEOTIDE SEQUENCE [LARGE SCALE GENOMIC DNA]</scope>
    <source>
        <strain evidence="3">cv. DUN x IM62</strain>
    </source>
</reference>
<accession>A0A022RK01</accession>
<dbReference type="EMBL" id="KI630454">
    <property type="protein sequence ID" value="EYU39225.1"/>
    <property type="molecule type" value="Genomic_DNA"/>
</dbReference>
<evidence type="ECO:0000256" key="1">
    <source>
        <dbReference type="SAM" id="Phobius"/>
    </source>
</evidence>
<protein>
    <submittedName>
        <fullName evidence="2">Uncharacterized protein</fullName>
    </submittedName>
</protein>
<organism evidence="2 3">
    <name type="scientific">Erythranthe guttata</name>
    <name type="common">Yellow monkey flower</name>
    <name type="synonym">Mimulus guttatus</name>
    <dbReference type="NCBI Taxonomy" id="4155"/>
    <lineage>
        <taxon>Eukaryota</taxon>
        <taxon>Viridiplantae</taxon>
        <taxon>Streptophyta</taxon>
        <taxon>Embryophyta</taxon>
        <taxon>Tracheophyta</taxon>
        <taxon>Spermatophyta</taxon>
        <taxon>Magnoliopsida</taxon>
        <taxon>eudicotyledons</taxon>
        <taxon>Gunneridae</taxon>
        <taxon>Pentapetalae</taxon>
        <taxon>asterids</taxon>
        <taxon>lamiids</taxon>
        <taxon>Lamiales</taxon>
        <taxon>Phrymaceae</taxon>
        <taxon>Erythranthe</taxon>
    </lineage>
</organism>
<feature type="transmembrane region" description="Helical" evidence="1">
    <location>
        <begin position="6"/>
        <end position="25"/>
    </location>
</feature>
<keyword evidence="1" id="KW-1133">Transmembrane helix</keyword>
<dbReference type="PhylomeDB" id="A0A022RK01"/>
<sequence length="151" mass="16521">MAVVLLKIVFFVFSGLWNLITRLVFTGGAHVLVKMIQALKVPGEGSQRVIEQIKSMVKTFLKYSLEFVLKVIGNILSSLFDVFKEGVSSSSTGLANAVSGLVEKSRTSFDDAVKEIPELVNAFSEMVAKIVADLWKNGNDALAFITEHVLN</sequence>
<keyword evidence="1" id="KW-0472">Membrane</keyword>
<dbReference type="Proteomes" id="UP000030748">
    <property type="component" value="Unassembled WGS sequence"/>
</dbReference>
<gene>
    <name evidence="2" type="ORF">MIMGU_mgv1a026702mg</name>
</gene>
<name>A0A022RK01_ERYGU</name>
<dbReference type="AlphaFoldDB" id="A0A022RK01"/>